<dbReference type="GO" id="GO:0004322">
    <property type="term" value="F:ferroxidase activity"/>
    <property type="evidence" value="ECO:0007669"/>
    <property type="project" value="UniProtKB-EC"/>
</dbReference>
<evidence type="ECO:0000256" key="5">
    <source>
        <dbReference type="ARBA" id="ARBA00023004"/>
    </source>
</evidence>
<dbReference type="InterPro" id="IPR012347">
    <property type="entry name" value="Ferritin-like"/>
</dbReference>
<dbReference type="AlphaFoldDB" id="A0A953J8S3"/>
<dbReference type="GO" id="GO:0006826">
    <property type="term" value="P:iron ion transport"/>
    <property type="evidence" value="ECO:0007669"/>
    <property type="project" value="InterPro"/>
</dbReference>
<accession>A0A953J8S3</accession>
<comment type="function">
    <text evidence="6">Iron-storage protein, whose ferroxidase center binds Fe(2+), oxidizes it using dioxygen to Fe(3+), and participates in the subsequent Fe(3+) oxide mineral core formation within the central cavity of the BFR protein shell.</text>
</comment>
<dbReference type="InterPro" id="IPR009078">
    <property type="entry name" value="Ferritin-like_SF"/>
</dbReference>
<reference evidence="9" key="2">
    <citation type="submission" date="2021-08" db="EMBL/GenBank/DDBJ databases">
        <authorList>
            <person name="Dalcin Martins P."/>
        </authorList>
    </citation>
    <scope>NUCLEOTIDE SEQUENCE</scope>
    <source>
        <strain evidence="9">MAG_39</strain>
    </source>
</reference>
<comment type="catalytic activity">
    <reaction evidence="6">
        <text>4 Fe(2+) + O2 + 4 H(+) = 4 Fe(3+) + 2 H2O</text>
        <dbReference type="Rhea" id="RHEA:11148"/>
        <dbReference type="ChEBI" id="CHEBI:15377"/>
        <dbReference type="ChEBI" id="CHEBI:15378"/>
        <dbReference type="ChEBI" id="CHEBI:15379"/>
        <dbReference type="ChEBI" id="CHEBI:29033"/>
        <dbReference type="ChEBI" id="CHEBI:29034"/>
        <dbReference type="EC" id="1.16.3.1"/>
    </reaction>
</comment>
<dbReference type="GO" id="GO:0020037">
    <property type="term" value="F:heme binding"/>
    <property type="evidence" value="ECO:0007669"/>
    <property type="project" value="TreeGrafter"/>
</dbReference>
<dbReference type="EMBL" id="JAIOIV010000004">
    <property type="protein sequence ID" value="MBZ0154640.1"/>
    <property type="molecule type" value="Genomic_DNA"/>
</dbReference>
<evidence type="ECO:0000313" key="9">
    <source>
        <dbReference type="EMBL" id="MBZ0154640.1"/>
    </source>
</evidence>
<evidence type="ECO:0000313" key="10">
    <source>
        <dbReference type="Proteomes" id="UP000705867"/>
    </source>
</evidence>
<dbReference type="PANTHER" id="PTHR30295:SF0">
    <property type="entry name" value="BACTERIOFERRITIN"/>
    <property type="match status" value="1"/>
</dbReference>
<reference evidence="9" key="1">
    <citation type="journal article" date="2021" name="bioRxiv">
        <title>Unraveling nitrogen, sulfur and carbon metabolic pathways and microbial community transcriptional responses to substrate deprivation and toxicity stresses in a bioreactor mimicking anoxic brackish coastal sediment conditions.</title>
        <authorList>
            <person name="Martins P.D."/>
            <person name="Echeveste M.J."/>
            <person name="Arshad A."/>
            <person name="Kurth J."/>
            <person name="Ouboter H."/>
            <person name="Jetten M.S.M."/>
            <person name="Welte C.U."/>
        </authorList>
    </citation>
    <scope>NUCLEOTIDE SEQUENCE</scope>
    <source>
        <strain evidence="9">MAG_39</strain>
    </source>
</reference>
<feature type="domain" description="Ferritin-like diiron" evidence="8">
    <location>
        <begin position="1"/>
        <end position="140"/>
    </location>
</feature>
<protein>
    <recommendedName>
        <fullName evidence="6">Bacterioferritin</fullName>
        <ecNumber evidence="6">1.16.3.1</ecNumber>
    </recommendedName>
</protein>
<keyword evidence="5 6" id="KW-0408">Iron</keyword>
<evidence type="ECO:0000256" key="3">
    <source>
        <dbReference type="ARBA" id="ARBA00022617"/>
    </source>
</evidence>
<dbReference type="Pfam" id="PF00210">
    <property type="entry name" value="Ferritin"/>
    <property type="match status" value="1"/>
</dbReference>
<dbReference type="Gene3D" id="1.20.1260.10">
    <property type="match status" value="1"/>
</dbReference>
<comment type="similarity">
    <text evidence="1 6">Belongs to the bacterioferritin family.</text>
</comment>
<keyword evidence="4 6" id="KW-0479">Metal-binding</keyword>
<keyword evidence="3" id="KW-0349">Heme</keyword>
<dbReference type="PROSITE" id="PS50905">
    <property type="entry name" value="FERRITIN_LIKE"/>
    <property type="match status" value="1"/>
</dbReference>
<dbReference type="InterPro" id="IPR008331">
    <property type="entry name" value="Ferritin_DPS_dom"/>
</dbReference>
<dbReference type="GO" id="GO:0006879">
    <property type="term" value="P:intracellular iron ion homeostasis"/>
    <property type="evidence" value="ECO:0007669"/>
    <property type="project" value="UniProtKB-KW"/>
</dbReference>
<dbReference type="InterPro" id="IPR009040">
    <property type="entry name" value="Ferritin-like_diiron"/>
</dbReference>
<sequence>MASDTMKDLLNSAIARELSVSISYMWQHVIMESIDAGSVGTIMKKIAIIEMTHAEEIAERLVSLGGMPTTQPSEVQVGPPDAKEMLMINLGQEQNALKLYSEIIARAEKENDPATRKLFEEILRDEEEHHSTFTTLLGIL</sequence>
<evidence type="ECO:0000256" key="2">
    <source>
        <dbReference type="ARBA" id="ARBA00022434"/>
    </source>
</evidence>
<evidence type="ECO:0000259" key="8">
    <source>
        <dbReference type="PROSITE" id="PS50905"/>
    </source>
</evidence>
<proteinExistence type="inferred from homology"/>
<gene>
    <name evidence="9" type="ORF">K8I29_00305</name>
</gene>
<dbReference type="PIRSF" id="PIRSF002560">
    <property type="entry name" value="Bacterioferritin"/>
    <property type="match status" value="1"/>
</dbReference>
<feature type="binding site" evidence="7">
    <location>
        <position position="50"/>
    </location>
    <ligand>
        <name>Fe cation</name>
        <dbReference type="ChEBI" id="CHEBI:24875"/>
        <label>1</label>
    </ligand>
</feature>
<feature type="binding site" evidence="7">
    <location>
        <position position="130"/>
    </location>
    <ligand>
        <name>Fe cation</name>
        <dbReference type="ChEBI" id="CHEBI:24875"/>
        <label>2</label>
    </ligand>
</feature>
<feature type="binding site" evidence="7">
    <location>
        <position position="53"/>
    </location>
    <ligand>
        <name>Fe cation</name>
        <dbReference type="ChEBI" id="CHEBI:24875"/>
        <label>1</label>
    </ligand>
</feature>
<organism evidence="9 10">
    <name type="scientific">Candidatus Nitrobium versatile</name>
    <dbReference type="NCBI Taxonomy" id="2884831"/>
    <lineage>
        <taxon>Bacteria</taxon>
        <taxon>Pseudomonadati</taxon>
        <taxon>Nitrospirota</taxon>
        <taxon>Nitrospiria</taxon>
        <taxon>Nitrospirales</taxon>
        <taxon>Nitrospiraceae</taxon>
        <taxon>Candidatus Nitrobium</taxon>
    </lineage>
</organism>
<feature type="binding site" evidence="7">
    <location>
        <position position="50"/>
    </location>
    <ligand>
        <name>Fe cation</name>
        <dbReference type="ChEBI" id="CHEBI:24875"/>
        <label>2</label>
    </ligand>
</feature>
<dbReference type="EC" id="1.16.3.1" evidence="6"/>
<dbReference type="GO" id="GO:0008199">
    <property type="term" value="F:ferric iron binding"/>
    <property type="evidence" value="ECO:0007669"/>
    <property type="project" value="InterPro"/>
</dbReference>
<dbReference type="InterPro" id="IPR002024">
    <property type="entry name" value="Bacterioferritin"/>
</dbReference>
<dbReference type="SUPFAM" id="SSF47240">
    <property type="entry name" value="Ferritin-like"/>
    <property type="match status" value="1"/>
</dbReference>
<feature type="binding site" evidence="7">
    <location>
        <position position="93"/>
    </location>
    <ligand>
        <name>Fe cation</name>
        <dbReference type="ChEBI" id="CHEBI:24875"/>
        <label>2</label>
    </ligand>
</feature>
<keyword evidence="2 6" id="KW-0409">Iron storage</keyword>
<evidence type="ECO:0000256" key="6">
    <source>
        <dbReference type="PIRNR" id="PIRNR002560"/>
    </source>
</evidence>
<evidence type="ECO:0000256" key="1">
    <source>
        <dbReference type="ARBA" id="ARBA00008093"/>
    </source>
</evidence>
<dbReference type="PANTHER" id="PTHR30295">
    <property type="entry name" value="BACTERIOFERRITIN"/>
    <property type="match status" value="1"/>
</dbReference>
<feature type="binding site" evidence="7">
    <location>
        <position position="127"/>
    </location>
    <ligand>
        <name>Fe cation</name>
        <dbReference type="ChEBI" id="CHEBI:24875"/>
        <label>2</label>
    </ligand>
</feature>
<evidence type="ECO:0000256" key="7">
    <source>
        <dbReference type="PIRSR" id="PIRSR002560-1"/>
    </source>
</evidence>
<dbReference type="GO" id="GO:0005829">
    <property type="term" value="C:cytosol"/>
    <property type="evidence" value="ECO:0007669"/>
    <property type="project" value="TreeGrafter"/>
</dbReference>
<name>A0A953J8S3_9BACT</name>
<dbReference type="Proteomes" id="UP000705867">
    <property type="component" value="Unassembled WGS sequence"/>
</dbReference>
<feature type="binding site" description="axial binding residue" evidence="7">
    <location>
        <position position="51"/>
    </location>
    <ligand>
        <name>heme b</name>
        <dbReference type="ChEBI" id="CHEBI:60344"/>
        <note>ligand shared between dimeric partners</note>
    </ligand>
    <ligandPart>
        <name>Fe</name>
        <dbReference type="ChEBI" id="CHEBI:18248"/>
    </ligandPart>
</feature>
<evidence type="ECO:0000256" key="4">
    <source>
        <dbReference type="ARBA" id="ARBA00022723"/>
    </source>
</evidence>
<feature type="binding site" evidence="7">
    <location>
        <position position="127"/>
    </location>
    <ligand>
        <name>Fe cation</name>
        <dbReference type="ChEBI" id="CHEBI:24875"/>
        <label>1</label>
    </ligand>
</feature>
<comment type="caution">
    <text evidence="9">The sequence shown here is derived from an EMBL/GenBank/DDBJ whole genome shotgun (WGS) entry which is preliminary data.</text>
</comment>
<dbReference type="PRINTS" id="PR00601">
    <property type="entry name" value="BACFERRITIN"/>
</dbReference>